<dbReference type="InterPro" id="IPR046960">
    <property type="entry name" value="PPR_At4g14850-like_plant"/>
</dbReference>
<sequence>MIKANIKRHFWQESELGLLIIEVTIHGMMLKTGLDNIPFPLSKLLAQVCMQDIRMPLHSIVFVGDFLSPPAVDELGAMRDLVSWNVNGGYFGGELRDVSLGECLHMFCLKVGFLSNLNIVTALISMYGKHQFIDSARRIFDEIDVKKDVVLWNCLIDVYAKTGFLEEALELLTLMKHDGLHPNSSTLAGLLSASSASGALAIGQYVHDYVEEQQLVLDVVLGTAIVDMYAKSGCLRKQSVFLIEWSTRTSGLGRP</sequence>
<evidence type="ECO:0000256" key="1">
    <source>
        <dbReference type="ARBA" id="ARBA00022737"/>
    </source>
</evidence>
<evidence type="ECO:0000313" key="3">
    <source>
        <dbReference type="EMBL" id="KAL0438338.1"/>
    </source>
</evidence>
<dbReference type="PROSITE" id="PS51375">
    <property type="entry name" value="PPR"/>
    <property type="match status" value="1"/>
</dbReference>
<dbReference type="PANTHER" id="PTHR24015:SF548">
    <property type="entry name" value="OS08G0340900 PROTEIN"/>
    <property type="match status" value="1"/>
</dbReference>
<dbReference type="AlphaFoldDB" id="A0AAW2W9X5"/>
<dbReference type="EMBL" id="JACGWN010000008">
    <property type="protein sequence ID" value="KAL0438338.1"/>
    <property type="molecule type" value="Genomic_DNA"/>
</dbReference>
<accession>A0AAW2W9X5</accession>
<name>A0AAW2W9X5_9LAMI</name>
<feature type="repeat" description="PPR" evidence="2">
    <location>
        <begin position="148"/>
        <end position="182"/>
    </location>
</feature>
<reference evidence="3" key="1">
    <citation type="submission" date="2020-06" db="EMBL/GenBank/DDBJ databases">
        <authorList>
            <person name="Li T."/>
            <person name="Hu X."/>
            <person name="Zhang T."/>
            <person name="Song X."/>
            <person name="Zhang H."/>
            <person name="Dai N."/>
            <person name="Sheng W."/>
            <person name="Hou X."/>
            <person name="Wei L."/>
        </authorList>
    </citation>
    <scope>NUCLEOTIDE SEQUENCE</scope>
    <source>
        <strain evidence="3">KEN1</strain>
        <tissue evidence="3">Leaf</tissue>
    </source>
</reference>
<evidence type="ECO:0000256" key="2">
    <source>
        <dbReference type="PROSITE-ProRule" id="PRU00708"/>
    </source>
</evidence>
<dbReference type="FunFam" id="1.25.40.10:FF:000343">
    <property type="entry name" value="Pentatricopeptide repeat-containing protein At3g58590"/>
    <property type="match status" value="1"/>
</dbReference>
<dbReference type="GO" id="GO:0003723">
    <property type="term" value="F:RNA binding"/>
    <property type="evidence" value="ECO:0007669"/>
    <property type="project" value="InterPro"/>
</dbReference>
<reference evidence="3" key="2">
    <citation type="journal article" date="2024" name="Plant">
        <title>Genomic evolution and insights into agronomic trait innovations of Sesamum species.</title>
        <authorList>
            <person name="Miao H."/>
            <person name="Wang L."/>
            <person name="Qu L."/>
            <person name="Liu H."/>
            <person name="Sun Y."/>
            <person name="Le M."/>
            <person name="Wang Q."/>
            <person name="Wei S."/>
            <person name="Zheng Y."/>
            <person name="Lin W."/>
            <person name="Duan Y."/>
            <person name="Cao H."/>
            <person name="Xiong S."/>
            <person name="Wang X."/>
            <person name="Wei L."/>
            <person name="Li C."/>
            <person name="Ma Q."/>
            <person name="Ju M."/>
            <person name="Zhao R."/>
            <person name="Li G."/>
            <person name="Mu C."/>
            <person name="Tian Q."/>
            <person name="Mei H."/>
            <person name="Zhang T."/>
            <person name="Gao T."/>
            <person name="Zhang H."/>
        </authorList>
    </citation>
    <scope>NUCLEOTIDE SEQUENCE</scope>
    <source>
        <strain evidence="3">KEN1</strain>
    </source>
</reference>
<dbReference type="InterPro" id="IPR011990">
    <property type="entry name" value="TPR-like_helical_dom_sf"/>
</dbReference>
<dbReference type="GO" id="GO:0009451">
    <property type="term" value="P:RNA modification"/>
    <property type="evidence" value="ECO:0007669"/>
    <property type="project" value="InterPro"/>
</dbReference>
<dbReference type="Gene3D" id="1.25.40.10">
    <property type="entry name" value="Tetratricopeptide repeat domain"/>
    <property type="match status" value="1"/>
</dbReference>
<dbReference type="InterPro" id="IPR002885">
    <property type="entry name" value="PPR_rpt"/>
</dbReference>
<comment type="caution">
    <text evidence="3">The sequence shown here is derived from an EMBL/GenBank/DDBJ whole genome shotgun (WGS) entry which is preliminary data.</text>
</comment>
<dbReference type="Pfam" id="PF13041">
    <property type="entry name" value="PPR_2"/>
    <property type="match status" value="1"/>
</dbReference>
<dbReference type="Pfam" id="PF01535">
    <property type="entry name" value="PPR"/>
    <property type="match status" value="1"/>
</dbReference>
<proteinExistence type="predicted"/>
<keyword evidence="1" id="KW-0677">Repeat</keyword>
<dbReference type="NCBIfam" id="TIGR00756">
    <property type="entry name" value="PPR"/>
    <property type="match status" value="1"/>
</dbReference>
<protein>
    <submittedName>
        <fullName evidence="3">Pentatricopeptide repeat-containing protein, mitochondrial</fullName>
    </submittedName>
</protein>
<gene>
    <name evidence="3" type="ORF">Slati_2316800</name>
</gene>
<dbReference type="PANTHER" id="PTHR24015">
    <property type="entry name" value="OS07G0578800 PROTEIN-RELATED"/>
    <property type="match status" value="1"/>
</dbReference>
<organism evidence="3">
    <name type="scientific">Sesamum latifolium</name>
    <dbReference type="NCBI Taxonomy" id="2727402"/>
    <lineage>
        <taxon>Eukaryota</taxon>
        <taxon>Viridiplantae</taxon>
        <taxon>Streptophyta</taxon>
        <taxon>Embryophyta</taxon>
        <taxon>Tracheophyta</taxon>
        <taxon>Spermatophyta</taxon>
        <taxon>Magnoliopsida</taxon>
        <taxon>eudicotyledons</taxon>
        <taxon>Gunneridae</taxon>
        <taxon>Pentapetalae</taxon>
        <taxon>asterids</taxon>
        <taxon>lamiids</taxon>
        <taxon>Lamiales</taxon>
        <taxon>Pedaliaceae</taxon>
        <taxon>Sesamum</taxon>
    </lineage>
</organism>